<gene>
    <name evidence="2" type="ORF">HDF12_003486</name>
</gene>
<dbReference type="Proteomes" id="UP000534186">
    <property type="component" value="Unassembled WGS sequence"/>
</dbReference>
<reference evidence="2 3" key="1">
    <citation type="submission" date="2020-07" db="EMBL/GenBank/DDBJ databases">
        <title>Genomic Encyclopedia of Type Strains, Phase IV (KMG-V): Genome sequencing to study the core and pangenomes of soil and plant-associated prokaryotes.</title>
        <authorList>
            <person name="Whitman W."/>
        </authorList>
    </citation>
    <scope>NUCLEOTIDE SEQUENCE [LARGE SCALE GENOMIC DNA]</scope>
    <source>
        <strain evidence="2 3">M8UP30</strain>
    </source>
</reference>
<keyword evidence="1" id="KW-0732">Signal</keyword>
<name>A0A7Y9NPS6_9BACT</name>
<organism evidence="2 3">
    <name type="scientific">Tunturiibacter lichenicola</name>
    <dbReference type="NCBI Taxonomy" id="2051959"/>
    <lineage>
        <taxon>Bacteria</taxon>
        <taxon>Pseudomonadati</taxon>
        <taxon>Acidobacteriota</taxon>
        <taxon>Terriglobia</taxon>
        <taxon>Terriglobales</taxon>
        <taxon>Acidobacteriaceae</taxon>
        <taxon>Tunturiibacter</taxon>
    </lineage>
</organism>
<sequence>MKPRALTLLLLSTLTASAQRPLIGIFESTSSARADNQAGDNQGQPGVRVLFHQSGRLWRSYNAHCQDQACLTTITSLFPPTTAWNLVKDGKPVAMVVANTPAAYHFYSEIGVQAITNPASVSNLEPHPTPDRPDPPHTILATTLPTLKDPDNWRPAAVFPLDLTNVRQAFRKLYPHPKNCTQITSNSPSNYHDSTITDDQIAPGSSYVSNKNWRILEVTLNGYLCDGPPDDAWVNHWFAISPMGEVHHLGRLMHLAGAADFAHEGHSELLFQVQGGNESGYKLFYDSFTHQALATVTHH</sequence>
<protein>
    <submittedName>
        <fullName evidence="2">Uncharacterized protein</fullName>
    </submittedName>
</protein>
<dbReference type="EMBL" id="JACCCV010000002">
    <property type="protein sequence ID" value="NYF53087.1"/>
    <property type="molecule type" value="Genomic_DNA"/>
</dbReference>
<feature type="signal peptide" evidence="1">
    <location>
        <begin position="1"/>
        <end position="18"/>
    </location>
</feature>
<proteinExistence type="predicted"/>
<dbReference type="AlphaFoldDB" id="A0A7Y9NPS6"/>
<evidence type="ECO:0000313" key="3">
    <source>
        <dbReference type="Proteomes" id="UP000534186"/>
    </source>
</evidence>
<evidence type="ECO:0000256" key="1">
    <source>
        <dbReference type="SAM" id="SignalP"/>
    </source>
</evidence>
<comment type="caution">
    <text evidence="2">The sequence shown here is derived from an EMBL/GenBank/DDBJ whole genome shotgun (WGS) entry which is preliminary data.</text>
</comment>
<feature type="chain" id="PRO_5031049748" evidence="1">
    <location>
        <begin position="19"/>
        <end position="299"/>
    </location>
</feature>
<evidence type="ECO:0000313" key="2">
    <source>
        <dbReference type="EMBL" id="NYF53087.1"/>
    </source>
</evidence>
<accession>A0A7Y9NPS6</accession>